<sequence>RDELFFQQGTRGDVEQKFPRIGGISVRISHTRYACPYWKRVPGNVSSAVQGDPRVDPDRLNVIGLGPNGVSFILQSSKGVAKDTRHPCCVAFDSGVLSSVLWVRESPQNTYLAHPAEHHVSMSHDFNFITMSSTSHSMSDEEGEQEPMGVKYETPSTNVMGVEGNTTLKDKCRSYFGGIYSFNPLLDMQ</sequence>
<accession>A0AA38FGJ7</accession>
<dbReference type="AlphaFoldDB" id="A0AA38FGJ7"/>
<proteinExistence type="predicted"/>
<feature type="non-terminal residue" evidence="2">
    <location>
        <position position="1"/>
    </location>
</feature>
<feature type="region of interest" description="Disordered" evidence="1">
    <location>
        <begin position="135"/>
        <end position="157"/>
    </location>
</feature>
<dbReference type="EMBL" id="JAHRHJ020000009">
    <property type="protein sequence ID" value="KAH9301465.1"/>
    <property type="molecule type" value="Genomic_DNA"/>
</dbReference>
<evidence type="ECO:0000313" key="3">
    <source>
        <dbReference type="Proteomes" id="UP000824469"/>
    </source>
</evidence>
<reference evidence="2 3" key="1">
    <citation type="journal article" date="2021" name="Nat. Plants">
        <title>The Taxus genome provides insights into paclitaxel biosynthesis.</title>
        <authorList>
            <person name="Xiong X."/>
            <person name="Gou J."/>
            <person name="Liao Q."/>
            <person name="Li Y."/>
            <person name="Zhou Q."/>
            <person name="Bi G."/>
            <person name="Li C."/>
            <person name="Du R."/>
            <person name="Wang X."/>
            <person name="Sun T."/>
            <person name="Guo L."/>
            <person name="Liang H."/>
            <person name="Lu P."/>
            <person name="Wu Y."/>
            <person name="Zhang Z."/>
            <person name="Ro D.K."/>
            <person name="Shang Y."/>
            <person name="Huang S."/>
            <person name="Yan J."/>
        </authorList>
    </citation>
    <scope>NUCLEOTIDE SEQUENCE [LARGE SCALE GENOMIC DNA]</scope>
    <source>
        <strain evidence="2">Ta-2019</strain>
    </source>
</reference>
<protein>
    <submittedName>
        <fullName evidence="2">Uncharacterized protein</fullName>
    </submittedName>
</protein>
<feature type="non-terminal residue" evidence="2">
    <location>
        <position position="189"/>
    </location>
</feature>
<evidence type="ECO:0000256" key="1">
    <source>
        <dbReference type="SAM" id="MobiDB-lite"/>
    </source>
</evidence>
<dbReference type="Proteomes" id="UP000824469">
    <property type="component" value="Unassembled WGS sequence"/>
</dbReference>
<organism evidence="2 3">
    <name type="scientific">Taxus chinensis</name>
    <name type="common">Chinese yew</name>
    <name type="synonym">Taxus wallichiana var. chinensis</name>
    <dbReference type="NCBI Taxonomy" id="29808"/>
    <lineage>
        <taxon>Eukaryota</taxon>
        <taxon>Viridiplantae</taxon>
        <taxon>Streptophyta</taxon>
        <taxon>Embryophyta</taxon>
        <taxon>Tracheophyta</taxon>
        <taxon>Spermatophyta</taxon>
        <taxon>Pinopsida</taxon>
        <taxon>Pinidae</taxon>
        <taxon>Conifers II</taxon>
        <taxon>Cupressales</taxon>
        <taxon>Taxaceae</taxon>
        <taxon>Taxus</taxon>
    </lineage>
</organism>
<evidence type="ECO:0000313" key="2">
    <source>
        <dbReference type="EMBL" id="KAH9301465.1"/>
    </source>
</evidence>
<comment type="caution">
    <text evidence="2">The sequence shown here is derived from an EMBL/GenBank/DDBJ whole genome shotgun (WGS) entry which is preliminary data.</text>
</comment>
<name>A0AA38FGJ7_TAXCH</name>
<gene>
    <name evidence="2" type="ORF">KI387_013048</name>
</gene>
<keyword evidence="3" id="KW-1185">Reference proteome</keyword>